<evidence type="ECO:0000256" key="1">
    <source>
        <dbReference type="SAM" id="SignalP"/>
    </source>
</evidence>
<keyword evidence="1" id="KW-0732">Signal</keyword>
<dbReference type="Pfam" id="PF16395">
    <property type="entry name" value="DUF5004"/>
    <property type="match status" value="1"/>
</dbReference>
<evidence type="ECO:0000313" key="2">
    <source>
        <dbReference type="EMBL" id="MDN3493539.1"/>
    </source>
</evidence>
<keyword evidence="3" id="KW-1185">Reference proteome</keyword>
<comment type="caution">
    <text evidence="2">The sequence shown here is derived from an EMBL/GenBank/DDBJ whole genome shotgun (WGS) entry which is preliminary data.</text>
</comment>
<name>A0ABT7ZXI6_9FLAO</name>
<dbReference type="Proteomes" id="UP001231197">
    <property type="component" value="Unassembled WGS sequence"/>
</dbReference>
<sequence>MKKILAIYCLVLLVSNCTEDATINADGFKEFPVNINGNWTIDRATQNGNDISEKLDFETFTLNLDYNGDQPTTFSIPVFNIPFGTESLSGTWKFDDITYPTKLIFTGNDGNSSAINLVTVPLTSEVNNFSLEFSSGCDSNIYVYSFKKN</sequence>
<dbReference type="InterPro" id="IPR032168">
    <property type="entry name" value="DUF5004"/>
</dbReference>
<reference evidence="2 3" key="1">
    <citation type="journal article" date="2023" name="Int. J. Syst. Evol. Microbiol.">
        <title>Winogradskyella bathintestinalis sp. nov., isolated from the intestine of the deep-sea loosejaw dragonfish, Malacosteus niger.</title>
        <authorList>
            <person name="Uniacke-Lowe S."/>
            <person name="Johnson C.N."/>
            <person name="Stanton C."/>
            <person name="Hill C."/>
            <person name="Ross P."/>
        </authorList>
    </citation>
    <scope>NUCLEOTIDE SEQUENCE [LARGE SCALE GENOMIC DNA]</scope>
    <source>
        <strain evidence="2 3">APC 3343</strain>
    </source>
</reference>
<organism evidence="2 3">
    <name type="scientific">Winogradskyella bathintestinalis</name>
    <dbReference type="NCBI Taxonomy" id="3035208"/>
    <lineage>
        <taxon>Bacteria</taxon>
        <taxon>Pseudomonadati</taxon>
        <taxon>Bacteroidota</taxon>
        <taxon>Flavobacteriia</taxon>
        <taxon>Flavobacteriales</taxon>
        <taxon>Flavobacteriaceae</taxon>
        <taxon>Winogradskyella</taxon>
    </lineage>
</organism>
<protein>
    <submittedName>
        <fullName evidence="2">DUF5004 domain-containing protein</fullName>
    </submittedName>
</protein>
<accession>A0ABT7ZXI6</accession>
<feature type="signal peptide" evidence="1">
    <location>
        <begin position="1"/>
        <end position="20"/>
    </location>
</feature>
<gene>
    <name evidence="2" type="ORF">QMA06_12480</name>
</gene>
<dbReference type="EMBL" id="JASDDK010000004">
    <property type="protein sequence ID" value="MDN3493539.1"/>
    <property type="molecule type" value="Genomic_DNA"/>
</dbReference>
<evidence type="ECO:0000313" key="3">
    <source>
        <dbReference type="Proteomes" id="UP001231197"/>
    </source>
</evidence>
<feature type="chain" id="PRO_5045683757" evidence="1">
    <location>
        <begin position="21"/>
        <end position="149"/>
    </location>
</feature>
<proteinExistence type="predicted"/>
<dbReference type="RefSeq" id="WP_290207200.1">
    <property type="nucleotide sequence ID" value="NZ_JASDDK010000004.1"/>
</dbReference>